<feature type="compositionally biased region" description="Basic and acidic residues" evidence="1">
    <location>
        <begin position="76"/>
        <end position="86"/>
    </location>
</feature>
<dbReference type="AlphaFoldDB" id="Q9L426"/>
<feature type="compositionally biased region" description="Basic residues" evidence="1">
    <location>
        <begin position="128"/>
        <end position="137"/>
    </location>
</feature>
<feature type="region of interest" description="Disordered" evidence="1">
    <location>
        <begin position="48"/>
        <end position="152"/>
    </location>
</feature>
<feature type="compositionally biased region" description="Low complexity" evidence="1">
    <location>
        <begin position="48"/>
        <end position="62"/>
    </location>
</feature>
<accession>Q9L426</accession>
<dbReference type="InterPro" id="IPR029044">
    <property type="entry name" value="Nucleotide-diphossugar_trans"/>
</dbReference>
<feature type="region of interest" description="Disordered" evidence="1">
    <location>
        <begin position="1"/>
        <end position="28"/>
    </location>
</feature>
<dbReference type="EMBL" id="AJ251811">
    <property type="protein sequence ID" value="CAB93583.1"/>
    <property type="molecule type" value="Genomic_DNA"/>
</dbReference>
<dbReference type="Gene3D" id="3.90.550.10">
    <property type="entry name" value="Spore Coat Polysaccharide Biosynthesis Protein SpsA, Chain A"/>
    <property type="match status" value="1"/>
</dbReference>
<gene>
    <name evidence="2" type="primary">gsa</name>
</gene>
<name>Q9L426_MYCAV</name>
<proteinExistence type="predicted"/>
<sequence length="377" mass="41141">MVRGGAPSRVRRGGSYRRAPPAGGDRVGGQIRVDLAGALECAVAHIQPAGRAAPPRGAAGVRGLREPAPRLAPGDEPDRRRAGDRAGHRRTRRPPRVPHRGSATPATLRAGNGPVRRGLDVGGLCGAARRRARRPAGHGHAGSGFSSRTGRVSATFAPPSRIFRARTNQRRSPGVPTVDDEVLDWPWFMHSTDRFSDPDAVASVVEALSGHGPVRDLWGYGKNNLVGLDGKPLFPRPYGYMPFKMRKFLLGATVAHQATFFGASLVAKLGGYDLDFGLEADQLFIYRAALIRPSVTIDRVVCDFDVTGPGSTQPIREHYRTLRRLWDLHGDYPLGGRRVSWAYLRVKEYLIRADLAAFNAVKFLRAKFARASRKQNS</sequence>
<evidence type="ECO:0000256" key="1">
    <source>
        <dbReference type="SAM" id="MobiDB-lite"/>
    </source>
</evidence>
<feature type="compositionally biased region" description="Basic residues" evidence="1">
    <location>
        <begin position="87"/>
        <end position="99"/>
    </location>
</feature>
<dbReference type="CAZy" id="GT2">
    <property type="family name" value="Glycosyltransferase Family 2"/>
</dbReference>
<evidence type="ECO:0000313" key="2">
    <source>
        <dbReference type="EMBL" id="CAB93583.1"/>
    </source>
</evidence>
<dbReference type="SUPFAM" id="SSF53448">
    <property type="entry name" value="Nucleotide-diphospho-sugar transferases"/>
    <property type="match status" value="1"/>
</dbReference>
<reference evidence="2" key="1">
    <citation type="journal article" date="2000" name="Vet. Microbiol.">
        <title>Further studies on the GS element. A novel mycobacterial insertion sequence (IS1612), inserted into an acetylase gene (mpa) in Mycobacterium avium subsp. silvaticum but not in Mycobacterium avium subsp. paratuberculosis.</title>
        <authorList>
            <person name="Bull T.J."/>
            <person name="Sheridan J.M."/>
            <person name="Martin H."/>
            <person name="Sumar N."/>
            <person name="Tizard M."/>
            <person name="Hermon-Taylor J."/>
        </authorList>
    </citation>
    <scope>NUCLEOTIDE SEQUENCE</scope>
</reference>
<organism evidence="2">
    <name type="scientific">Mycobacterium avium</name>
    <dbReference type="NCBI Taxonomy" id="1764"/>
    <lineage>
        <taxon>Bacteria</taxon>
        <taxon>Bacillati</taxon>
        <taxon>Actinomycetota</taxon>
        <taxon>Actinomycetes</taxon>
        <taxon>Mycobacteriales</taxon>
        <taxon>Mycobacteriaceae</taxon>
        <taxon>Mycobacterium</taxon>
        <taxon>Mycobacterium avium complex (MAC)</taxon>
    </lineage>
</organism>
<protein>
    <submittedName>
        <fullName evidence="2">Gsa protein</fullName>
    </submittedName>
</protein>